<dbReference type="SUPFAM" id="SSF48498">
    <property type="entry name" value="Tetracyclin repressor-like, C-terminal domain"/>
    <property type="match status" value="1"/>
</dbReference>
<organism evidence="7 8">
    <name type="scientific">Kineococcus rhizosphaerae</name>
    <dbReference type="NCBI Taxonomy" id="559628"/>
    <lineage>
        <taxon>Bacteria</taxon>
        <taxon>Bacillati</taxon>
        <taxon>Actinomycetota</taxon>
        <taxon>Actinomycetes</taxon>
        <taxon>Kineosporiales</taxon>
        <taxon>Kineosporiaceae</taxon>
        <taxon>Kineococcus</taxon>
    </lineage>
</organism>
<reference evidence="7 8" key="1">
    <citation type="submission" date="2018-03" db="EMBL/GenBank/DDBJ databases">
        <title>Genomic Encyclopedia of Archaeal and Bacterial Type Strains, Phase II (KMG-II): from individual species to whole genera.</title>
        <authorList>
            <person name="Goeker M."/>
        </authorList>
    </citation>
    <scope>NUCLEOTIDE SEQUENCE [LARGE SCALE GENOMIC DNA]</scope>
    <source>
        <strain evidence="7 8">DSM 19711</strain>
    </source>
</reference>
<dbReference type="SUPFAM" id="SSF46689">
    <property type="entry name" value="Homeodomain-like"/>
    <property type="match status" value="1"/>
</dbReference>
<evidence type="ECO:0000256" key="5">
    <source>
        <dbReference type="SAM" id="MobiDB-lite"/>
    </source>
</evidence>
<evidence type="ECO:0000259" key="6">
    <source>
        <dbReference type="PROSITE" id="PS50977"/>
    </source>
</evidence>
<evidence type="ECO:0000256" key="1">
    <source>
        <dbReference type="ARBA" id="ARBA00023015"/>
    </source>
</evidence>
<dbReference type="GO" id="GO:0045892">
    <property type="term" value="P:negative regulation of DNA-templated transcription"/>
    <property type="evidence" value="ECO:0007669"/>
    <property type="project" value="InterPro"/>
</dbReference>
<gene>
    <name evidence="7" type="ORF">CLV37_11148</name>
</gene>
<feature type="region of interest" description="Disordered" evidence="5">
    <location>
        <begin position="1"/>
        <end position="38"/>
    </location>
</feature>
<dbReference type="InterPro" id="IPR050109">
    <property type="entry name" value="HTH-type_TetR-like_transc_reg"/>
</dbReference>
<sequence>MQGTSDDGAGGPPPPGEPDPAHLPDVDELLVEGAEPPSERVSLNRERILAAGLRAIDEEGLGALTMRRLGARLGVEAMSLYRYVPGREDLLDGVVGVMVDELGQDPEVLRSPDHGWQDFLQRMAHGVRRVAIAHPKAFPLVASTPPEAPWLRPPLRSTEWVETFLAGLVHQGFSDEQAAATYRAFTSFLLGNLLLEVAQRGGAVGPLDLVDEEEPAGGLDEAPTVRRLARLLGEDRALQEFEESLESLIDRVSAQVLGGSGA</sequence>
<dbReference type="PROSITE" id="PS50977">
    <property type="entry name" value="HTH_TETR_2"/>
    <property type="match status" value="1"/>
</dbReference>
<dbReference type="InterPro" id="IPR004111">
    <property type="entry name" value="Repressor_TetR_C"/>
</dbReference>
<evidence type="ECO:0000256" key="2">
    <source>
        <dbReference type="ARBA" id="ARBA00023125"/>
    </source>
</evidence>
<dbReference type="Gene3D" id="1.10.357.10">
    <property type="entry name" value="Tetracycline Repressor, domain 2"/>
    <property type="match status" value="1"/>
</dbReference>
<keyword evidence="2 4" id="KW-0238">DNA-binding</keyword>
<evidence type="ECO:0000313" key="7">
    <source>
        <dbReference type="EMBL" id="PRY12092.1"/>
    </source>
</evidence>
<dbReference type="Proteomes" id="UP000238083">
    <property type="component" value="Unassembled WGS sequence"/>
</dbReference>
<dbReference type="AlphaFoldDB" id="A0A2T0QZI2"/>
<dbReference type="Gene3D" id="1.10.10.60">
    <property type="entry name" value="Homeodomain-like"/>
    <property type="match status" value="1"/>
</dbReference>
<keyword evidence="8" id="KW-1185">Reference proteome</keyword>
<feature type="DNA-binding region" description="H-T-H motif" evidence="4">
    <location>
        <begin position="65"/>
        <end position="84"/>
    </location>
</feature>
<dbReference type="GO" id="GO:0000976">
    <property type="term" value="F:transcription cis-regulatory region binding"/>
    <property type="evidence" value="ECO:0007669"/>
    <property type="project" value="TreeGrafter"/>
</dbReference>
<dbReference type="PANTHER" id="PTHR30055:SF151">
    <property type="entry name" value="TRANSCRIPTIONAL REGULATORY PROTEIN"/>
    <property type="match status" value="1"/>
</dbReference>
<dbReference type="InterPro" id="IPR001647">
    <property type="entry name" value="HTH_TetR"/>
</dbReference>
<comment type="caution">
    <text evidence="7">The sequence shown here is derived from an EMBL/GenBank/DDBJ whole genome shotgun (WGS) entry which is preliminary data.</text>
</comment>
<evidence type="ECO:0000256" key="3">
    <source>
        <dbReference type="ARBA" id="ARBA00023163"/>
    </source>
</evidence>
<name>A0A2T0QZI2_9ACTN</name>
<evidence type="ECO:0000256" key="4">
    <source>
        <dbReference type="PROSITE-ProRule" id="PRU00335"/>
    </source>
</evidence>
<protein>
    <submittedName>
        <fullName evidence="7">TetR family transcriptional regulator</fullName>
    </submittedName>
</protein>
<keyword evidence="3" id="KW-0804">Transcription</keyword>
<accession>A0A2T0QZI2</accession>
<keyword evidence="1" id="KW-0805">Transcription regulation</keyword>
<dbReference type="GO" id="GO:0003700">
    <property type="term" value="F:DNA-binding transcription factor activity"/>
    <property type="evidence" value="ECO:0007669"/>
    <property type="project" value="TreeGrafter"/>
</dbReference>
<dbReference type="InterPro" id="IPR009057">
    <property type="entry name" value="Homeodomain-like_sf"/>
</dbReference>
<dbReference type="InterPro" id="IPR036271">
    <property type="entry name" value="Tet_transcr_reg_TetR-rel_C_sf"/>
</dbReference>
<dbReference type="PANTHER" id="PTHR30055">
    <property type="entry name" value="HTH-TYPE TRANSCRIPTIONAL REGULATOR RUTR"/>
    <property type="match status" value="1"/>
</dbReference>
<dbReference type="Pfam" id="PF00440">
    <property type="entry name" value="TetR_N"/>
    <property type="match status" value="1"/>
</dbReference>
<dbReference type="EMBL" id="PVZF01000011">
    <property type="protein sequence ID" value="PRY12092.1"/>
    <property type="molecule type" value="Genomic_DNA"/>
</dbReference>
<feature type="domain" description="HTH tetR-type" evidence="6">
    <location>
        <begin position="42"/>
        <end position="102"/>
    </location>
</feature>
<dbReference type="Pfam" id="PF02909">
    <property type="entry name" value="TetR_C_1"/>
    <property type="match status" value="1"/>
</dbReference>
<proteinExistence type="predicted"/>
<evidence type="ECO:0000313" key="8">
    <source>
        <dbReference type="Proteomes" id="UP000238083"/>
    </source>
</evidence>